<reference evidence="1 2" key="1">
    <citation type="submission" date="2019-10" db="EMBL/GenBank/DDBJ databases">
        <title>Assembly and Annotation for the nematode Trichostrongylus colubriformis.</title>
        <authorList>
            <person name="Martin J."/>
        </authorList>
    </citation>
    <scope>NUCLEOTIDE SEQUENCE [LARGE SCALE GENOMIC DNA]</scope>
    <source>
        <strain evidence="1">G859</strain>
        <tissue evidence="1">Whole worm</tissue>
    </source>
</reference>
<protein>
    <submittedName>
        <fullName evidence="1">Uncharacterized protein</fullName>
    </submittedName>
</protein>
<comment type="caution">
    <text evidence="1">The sequence shown here is derived from an EMBL/GenBank/DDBJ whole genome shotgun (WGS) entry which is preliminary data.</text>
</comment>
<keyword evidence="2" id="KW-1185">Reference proteome</keyword>
<dbReference type="AlphaFoldDB" id="A0AAN8EW52"/>
<feature type="non-terminal residue" evidence="1">
    <location>
        <position position="104"/>
    </location>
</feature>
<evidence type="ECO:0000313" key="2">
    <source>
        <dbReference type="Proteomes" id="UP001331761"/>
    </source>
</evidence>
<evidence type="ECO:0000313" key="1">
    <source>
        <dbReference type="EMBL" id="KAK5964899.1"/>
    </source>
</evidence>
<dbReference type="EMBL" id="WIXE01025233">
    <property type="protein sequence ID" value="KAK5964899.1"/>
    <property type="molecule type" value="Genomic_DNA"/>
</dbReference>
<name>A0AAN8EW52_TRICO</name>
<gene>
    <name evidence="1" type="ORF">GCK32_014985</name>
</gene>
<organism evidence="1 2">
    <name type="scientific">Trichostrongylus colubriformis</name>
    <name type="common">Black scour worm</name>
    <dbReference type="NCBI Taxonomy" id="6319"/>
    <lineage>
        <taxon>Eukaryota</taxon>
        <taxon>Metazoa</taxon>
        <taxon>Ecdysozoa</taxon>
        <taxon>Nematoda</taxon>
        <taxon>Chromadorea</taxon>
        <taxon>Rhabditida</taxon>
        <taxon>Rhabditina</taxon>
        <taxon>Rhabditomorpha</taxon>
        <taxon>Strongyloidea</taxon>
        <taxon>Trichostrongylidae</taxon>
        <taxon>Trichostrongylus</taxon>
    </lineage>
</organism>
<proteinExistence type="predicted"/>
<sequence>MYKWEEVNGRQQLRLITNRMRLILLLLLMSVTIRALSLGSLKESLSKKVKGGLVNAKESFSKVKAIFKEGNLLARFKNATASKFKKLFEKTGIASFGRKLAEIR</sequence>
<dbReference type="Proteomes" id="UP001331761">
    <property type="component" value="Unassembled WGS sequence"/>
</dbReference>
<accession>A0AAN8EW52</accession>